<feature type="domain" description="MurNAc-LAA" evidence="4">
    <location>
        <begin position="236"/>
        <end position="348"/>
    </location>
</feature>
<dbReference type="SUPFAM" id="SSF53187">
    <property type="entry name" value="Zn-dependent exopeptidases"/>
    <property type="match status" value="1"/>
</dbReference>
<reference evidence="5 6" key="1">
    <citation type="submission" date="2019-07" db="EMBL/GenBank/DDBJ databases">
        <title>Insights of Desulfuromonas acetexigens electromicrobiology.</title>
        <authorList>
            <person name="Katuri K."/>
            <person name="Sapireddy V."/>
            <person name="Shaw D.R."/>
            <person name="Saikaly P."/>
        </authorList>
    </citation>
    <scope>NUCLEOTIDE SEQUENCE [LARGE SCALE GENOMIC DNA]</scope>
    <source>
        <strain evidence="5 6">2873</strain>
    </source>
</reference>
<dbReference type="PANTHER" id="PTHR30404:SF0">
    <property type="entry name" value="N-ACETYLMURAMOYL-L-ALANINE AMIDASE AMIC"/>
    <property type="match status" value="1"/>
</dbReference>
<dbReference type="Proteomes" id="UP000317155">
    <property type="component" value="Unassembled WGS sequence"/>
</dbReference>
<dbReference type="GO" id="GO:0008745">
    <property type="term" value="F:N-acetylmuramoyl-L-alanine amidase activity"/>
    <property type="evidence" value="ECO:0007669"/>
    <property type="project" value="UniProtKB-EC"/>
</dbReference>
<dbReference type="Pfam" id="PF07833">
    <property type="entry name" value="Cu_amine_oxidN1"/>
    <property type="match status" value="1"/>
</dbReference>
<name>A0A550JKD1_9BACT</name>
<dbReference type="GO" id="GO:0009253">
    <property type="term" value="P:peptidoglycan catabolic process"/>
    <property type="evidence" value="ECO:0007669"/>
    <property type="project" value="InterPro"/>
</dbReference>
<dbReference type="InterPro" id="IPR036582">
    <property type="entry name" value="Mao_N_sf"/>
</dbReference>
<dbReference type="Gene3D" id="3.40.630.40">
    <property type="entry name" value="Zn-dependent exopeptidases"/>
    <property type="match status" value="1"/>
</dbReference>
<evidence type="ECO:0000256" key="1">
    <source>
        <dbReference type="ARBA" id="ARBA00001561"/>
    </source>
</evidence>
<accession>A0A550JKD1</accession>
<evidence type="ECO:0000256" key="2">
    <source>
        <dbReference type="ARBA" id="ARBA00011901"/>
    </source>
</evidence>
<dbReference type="GO" id="GO:0030288">
    <property type="term" value="C:outer membrane-bounded periplasmic space"/>
    <property type="evidence" value="ECO:0007669"/>
    <property type="project" value="TreeGrafter"/>
</dbReference>
<dbReference type="CDD" id="cd02696">
    <property type="entry name" value="MurNAc-LAA"/>
    <property type="match status" value="1"/>
</dbReference>
<evidence type="ECO:0000256" key="3">
    <source>
        <dbReference type="ARBA" id="ARBA00022801"/>
    </source>
</evidence>
<evidence type="ECO:0000259" key="4">
    <source>
        <dbReference type="SMART" id="SM00646"/>
    </source>
</evidence>
<comment type="catalytic activity">
    <reaction evidence="1">
        <text>Hydrolyzes the link between N-acetylmuramoyl residues and L-amino acid residues in certain cell-wall glycopeptides.</text>
        <dbReference type="EC" id="3.5.1.28"/>
    </reaction>
</comment>
<dbReference type="InterPro" id="IPR012854">
    <property type="entry name" value="Cu_amine_oxidase-like_N"/>
</dbReference>
<dbReference type="EMBL" id="VJVV01000001">
    <property type="protein sequence ID" value="TRO83627.1"/>
    <property type="molecule type" value="Genomic_DNA"/>
</dbReference>
<protein>
    <recommendedName>
        <fullName evidence="2">N-acetylmuramoyl-L-alanine amidase</fullName>
        <ecNumber evidence="2">3.5.1.28</ecNumber>
    </recommendedName>
</protein>
<evidence type="ECO:0000313" key="5">
    <source>
        <dbReference type="EMBL" id="TRO83627.1"/>
    </source>
</evidence>
<dbReference type="AlphaFoldDB" id="A0A550JKD1"/>
<dbReference type="OrthoDB" id="9806267at2"/>
<keyword evidence="3" id="KW-0378">Hydrolase</keyword>
<evidence type="ECO:0000313" key="6">
    <source>
        <dbReference type="Proteomes" id="UP000317155"/>
    </source>
</evidence>
<dbReference type="SUPFAM" id="SSF55383">
    <property type="entry name" value="Copper amine oxidase, domain N"/>
    <property type="match status" value="1"/>
</dbReference>
<sequence length="354" mass="38644">MWRFLLFLSALLLWGEDRALAKVEVTLVNRTPVIIEEVYTHQGSIFLALDDVLPALGLSGQWDSSARLYQISTPYGKISVVPGNSSIRLGSQVMTLPQAPRFIDGRLRVDESFVREYLPALLGLSVTYRNLDPQEPPPAPEADSLDLFFARLLEKKGLAPEATIGKVVIDPGHGGDDPGSIGLNGSTEKDVVLEIARQLEKQIKMKLGAERVRLTRDSDYALTLEQRLQPVGEADVAALLQLHAQAASHPETHGLYLFVRPREETRGVSQPAAQGGSMRLAEALRGALTGAGFAVAGILPAPLLPLGRGDLPSVLVELGYLTNADDFERLTRPEEQTRLIQALFEGLKTFVESR</sequence>
<dbReference type="SMART" id="SM00646">
    <property type="entry name" value="Ami_3"/>
    <property type="match status" value="1"/>
</dbReference>
<proteinExistence type="predicted"/>
<dbReference type="InterPro" id="IPR002508">
    <property type="entry name" value="MurNAc-LAA_cat"/>
</dbReference>
<gene>
    <name evidence="5" type="ORF">FL622_00145</name>
</gene>
<dbReference type="EC" id="3.5.1.28" evidence="2"/>
<dbReference type="RefSeq" id="WP_092052156.1">
    <property type="nucleotide sequence ID" value="NZ_FOJJ01000001.1"/>
</dbReference>
<dbReference type="Pfam" id="PF01520">
    <property type="entry name" value="Amidase_3"/>
    <property type="match status" value="1"/>
</dbReference>
<keyword evidence="6" id="KW-1185">Reference proteome</keyword>
<dbReference type="InterPro" id="IPR050695">
    <property type="entry name" value="N-acetylmuramoyl_amidase_3"/>
</dbReference>
<dbReference type="PANTHER" id="PTHR30404">
    <property type="entry name" value="N-ACETYLMURAMOYL-L-ALANINE AMIDASE"/>
    <property type="match status" value="1"/>
</dbReference>
<comment type="caution">
    <text evidence="5">The sequence shown here is derived from an EMBL/GenBank/DDBJ whole genome shotgun (WGS) entry which is preliminary data.</text>
</comment>
<organism evidence="5 6">
    <name type="scientific">Trichloromonas acetexigens</name>
    <dbReference type="NCBI Taxonomy" id="38815"/>
    <lineage>
        <taxon>Bacteria</taxon>
        <taxon>Pseudomonadati</taxon>
        <taxon>Thermodesulfobacteriota</taxon>
        <taxon>Desulfuromonadia</taxon>
        <taxon>Desulfuromonadales</taxon>
        <taxon>Trichloromonadaceae</taxon>
        <taxon>Trichloromonas</taxon>
    </lineage>
</organism>